<dbReference type="InterPro" id="IPR016153">
    <property type="entry name" value="Heat_shock_Hsp33_N"/>
</dbReference>
<evidence type="ECO:0000256" key="1">
    <source>
        <dbReference type="ARBA" id="ARBA00022490"/>
    </source>
</evidence>
<dbReference type="PANTHER" id="PTHR30111">
    <property type="entry name" value="33 KDA CHAPERONIN"/>
    <property type="match status" value="1"/>
</dbReference>
<name>A0A0A1MQA6_9BACI</name>
<reference evidence="6 7" key="1">
    <citation type="submission" date="2014-11" db="EMBL/GenBank/DDBJ databases">
        <authorList>
            <person name="Urmite Genomes Urmite Genomes"/>
        </authorList>
    </citation>
    <scope>NUCLEOTIDE SEQUENCE [LARGE SCALE GENOMIC DNA]</scope>
    <source>
        <strain evidence="6 7">Oc5</strain>
    </source>
</reference>
<sequence length="290" mass="32829">MINTIIKTLILDKSIRLYFTDNTKMLQEIMELSTIKDKTCCFALAKAVSILSLLSAALKDNQRISLVITLTNKNHKIYADTDAGGNVRGYVSQALLKASRQQNSNHSLQDLIGTKASIRMMKGLEMSQFTGVTDMPYQNMDDDFAYYFKQSEQTDTMIQTNIELDRNSCLLKSYGIYAQALPGAEEGALDFVREQFEAENLASLLLNMNDAEIEKALNQRFYRSKVLEHKPIQFSCSCSKEMFYGFLYSLSAEELQKAVETSTSIDTTCHICGRSYVFHPSEIQTILQTR</sequence>
<dbReference type="OrthoDB" id="9776534at2"/>
<keyword evidence="2" id="KW-0862">Zinc</keyword>
<evidence type="ECO:0000256" key="2">
    <source>
        <dbReference type="ARBA" id="ARBA00022833"/>
    </source>
</evidence>
<dbReference type="RefSeq" id="WP_042531350.1">
    <property type="nucleotide sequence ID" value="NZ_CAXOIH010000009.1"/>
</dbReference>
<evidence type="ECO:0000256" key="5">
    <source>
        <dbReference type="ARBA" id="ARBA00023284"/>
    </source>
</evidence>
<dbReference type="AlphaFoldDB" id="A0A0A1MQA6"/>
<dbReference type="EMBL" id="CDGG01000001">
    <property type="protein sequence ID" value="CEI81904.1"/>
    <property type="molecule type" value="Genomic_DNA"/>
</dbReference>
<proteinExistence type="predicted"/>
<gene>
    <name evidence="6" type="primary">hslO_2</name>
    <name evidence="6" type="ORF">BN997_01759</name>
</gene>
<dbReference type="STRING" id="545501.BN997_01759"/>
<keyword evidence="4" id="KW-0143">Chaperone</keyword>
<evidence type="ECO:0000313" key="7">
    <source>
        <dbReference type="Proteomes" id="UP000040453"/>
    </source>
</evidence>
<dbReference type="PANTHER" id="PTHR30111:SF1">
    <property type="entry name" value="33 KDA CHAPERONIN"/>
    <property type="match status" value="1"/>
</dbReference>
<organism evidence="6 7">
    <name type="scientific">Oceanobacillus oncorhynchi</name>
    <dbReference type="NCBI Taxonomy" id="545501"/>
    <lineage>
        <taxon>Bacteria</taxon>
        <taxon>Bacillati</taxon>
        <taxon>Bacillota</taxon>
        <taxon>Bacilli</taxon>
        <taxon>Bacillales</taxon>
        <taxon>Bacillaceae</taxon>
        <taxon>Oceanobacillus</taxon>
    </lineage>
</organism>
<keyword evidence="3" id="KW-1015">Disulfide bond</keyword>
<evidence type="ECO:0000256" key="3">
    <source>
        <dbReference type="ARBA" id="ARBA00023157"/>
    </source>
</evidence>
<evidence type="ECO:0000313" key="6">
    <source>
        <dbReference type="EMBL" id="CEI81904.1"/>
    </source>
</evidence>
<keyword evidence="7" id="KW-1185">Reference proteome</keyword>
<dbReference type="SUPFAM" id="SSF64397">
    <property type="entry name" value="Hsp33 domain"/>
    <property type="match status" value="1"/>
</dbReference>
<dbReference type="Gene3D" id="3.55.30.10">
    <property type="entry name" value="Hsp33 domain"/>
    <property type="match status" value="1"/>
</dbReference>
<keyword evidence="5" id="KW-0676">Redox-active center</keyword>
<dbReference type="Gene3D" id="3.90.1280.10">
    <property type="entry name" value="HSP33 redox switch-like"/>
    <property type="match status" value="1"/>
</dbReference>
<evidence type="ECO:0000256" key="4">
    <source>
        <dbReference type="ARBA" id="ARBA00023186"/>
    </source>
</evidence>
<dbReference type="InterPro" id="IPR000397">
    <property type="entry name" value="Heat_shock_Hsp33"/>
</dbReference>
<dbReference type="PIRSF" id="PIRSF005261">
    <property type="entry name" value="Heat_shock_Hsp33"/>
    <property type="match status" value="1"/>
</dbReference>
<dbReference type="InterPro" id="IPR016154">
    <property type="entry name" value="Heat_shock_Hsp33_C"/>
</dbReference>
<dbReference type="SUPFAM" id="SSF118352">
    <property type="entry name" value="HSP33 redox switch-like"/>
    <property type="match status" value="1"/>
</dbReference>
<dbReference type="Proteomes" id="UP000040453">
    <property type="component" value="Unassembled WGS sequence"/>
</dbReference>
<dbReference type="GO" id="GO:0042026">
    <property type="term" value="P:protein refolding"/>
    <property type="evidence" value="ECO:0007669"/>
    <property type="project" value="TreeGrafter"/>
</dbReference>
<dbReference type="GO" id="GO:0005737">
    <property type="term" value="C:cytoplasm"/>
    <property type="evidence" value="ECO:0007669"/>
    <property type="project" value="InterPro"/>
</dbReference>
<protein>
    <submittedName>
        <fullName evidence="6">33 kDa chaperonin</fullName>
    </submittedName>
</protein>
<accession>A0A0A1MQA6</accession>
<dbReference type="GO" id="GO:0044183">
    <property type="term" value="F:protein folding chaperone"/>
    <property type="evidence" value="ECO:0007669"/>
    <property type="project" value="TreeGrafter"/>
</dbReference>
<keyword evidence="1" id="KW-0963">Cytoplasm</keyword>
<dbReference type="Pfam" id="PF01430">
    <property type="entry name" value="HSP33"/>
    <property type="match status" value="1"/>
</dbReference>
<dbReference type="GO" id="GO:0051082">
    <property type="term" value="F:unfolded protein binding"/>
    <property type="evidence" value="ECO:0007669"/>
    <property type="project" value="InterPro"/>
</dbReference>